<name>A0A804J233_MUSAM</name>
<evidence type="ECO:0000256" key="5">
    <source>
        <dbReference type="ARBA" id="ARBA00022801"/>
    </source>
</evidence>
<accession>A0A804J233</accession>
<evidence type="ECO:0000313" key="6">
    <source>
        <dbReference type="EMBL" id="CAG1837839.1"/>
    </source>
</evidence>
<dbReference type="GO" id="GO:0052689">
    <property type="term" value="F:carboxylic ester hydrolase activity"/>
    <property type="evidence" value="ECO:0007669"/>
    <property type="project" value="UniProtKB-KW"/>
</dbReference>
<dbReference type="InParanoid" id="A0A804J233"/>
<dbReference type="GO" id="GO:0046294">
    <property type="term" value="P:formaldehyde catabolic process"/>
    <property type="evidence" value="ECO:0007669"/>
    <property type="project" value="InterPro"/>
</dbReference>
<dbReference type="Gene3D" id="3.40.50.1820">
    <property type="entry name" value="alpha/beta hydrolase"/>
    <property type="match status" value="1"/>
</dbReference>
<keyword evidence="5" id="KW-0378">Hydrolase</keyword>
<dbReference type="InterPro" id="IPR029058">
    <property type="entry name" value="AB_hydrolase_fold"/>
</dbReference>
<proteinExistence type="inferred from homology"/>
<evidence type="ECO:0000256" key="3">
    <source>
        <dbReference type="ARBA" id="ARBA00016774"/>
    </source>
</evidence>
<dbReference type="GO" id="GO:0018738">
    <property type="term" value="F:S-formylglutathione hydrolase activity"/>
    <property type="evidence" value="ECO:0007669"/>
    <property type="project" value="UniProtKB-EC"/>
</dbReference>
<dbReference type="EnsemblPlants" id="Ma05_t07860.1">
    <property type="protein sequence ID" value="Ma05_p07860.1"/>
    <property type="gene ID" value="Ma05_g07860"/>
</dbReference>
<dbReference type="EMBL" id="HG996470">
    <property type="protein sequence ID" value="CAG1837847.1"/>
    <property type="molecule type" value="Genomic_DNA"/>
</dbReference>
<dbReference type="Gramene" id="Ma05_t07860.1">
    <property type="protein sequence ID" value="Ma05_p07860.1"/>
    <property type="gene ID" value="Ma05_g07860"/>
</dbReference>
<dbReference type="SUPFAM" id="SSF53474">
    <property type="entry name" value="alpha/beta-Hydrolases"/>
    <property type="match status" value="1"/>
</dbReference>
<reference evidence="6" key="1">
    <citation type="submission" date="2021-03" db="EMBL/GenBank/DDBJ databases">
        <authorList>
            <consortium name="Genoscope - CEA"/>
            <person name="William W."/>
        </authorList>
    </citation>
    <scope>NUCLEOTIDE SEQUENCE</scope>
    <source>
        <strain evidence="6">Doubled-haploid Pahang</strain>
    </source>
</reference>
<dbReference type="EC" id="3.1.2.12" evidence="2"/>
<dbReference type="PANTHER" id="PTHR10061:SF0">
    <property type="entry name" value="S-FORMYLGLUTATHIONE HYDROLASE"/>
    <property type="match status" value="1"/>
</dbReference>
<comment type="similarity">
    <text evidence="1">Belongs to the esterase D family.</text>
</comment>
<keyword evidence="9" id="KW-1185">Reference proteome</keyword>
<dbReference type="Pfam" id="PF00756">
    <property type="entry name" value="Esterase"/>
    <property type="match status" value="1"/>
</dbReference>
<dbReference type="AlphaFoldDB" id="A0A804J233"/>
<dbReference type="PANTHER" id="PTHR10061">
    <property type="entry name" value="S-FORMYLGLUTATHIONE HYDROLASE"/>
    <property type="match status" value="1"/>
</dbReference>
<dbReference type="InterPro" id="IPR000801">
    <property type="entry name" value="Esterase-like"/>
</dbReference>
<sequence length="74" mass="8532">MSWTNDRKLCFAGQGEDDKFLHDQLLPHNFEDACKGANAPLVLRMQPGYDHSYYFISTFIDDHIHHHAKALKCA</sequence>
<evidence type="ECO:0000256" key="4">
    <source>
        <dbReference type="ARBA" id="ARBA00022487"/>
    </source>
</evidence>
<dbReference type="InterPro" id="IPR014186">
    <property type="entry name" value="S-formylglutathione_hydrol"/>
</dbReference>
<evidence type="ECO:0000256" key="2">
    <source>
        <dbReference type="ARBA" id="ARBA00012479"/>
    </source>
</evidence>
<reference evidence="8" key="2">
    <citation type="submission" date="2021-05" db="UniProtKB">
        <authorList>
            <consortium name="EnsemblPlants"/>
        </authorList>
    </citation>
    <scope>IDENTIFICATION</scope>
    <source>
        <strain evidence="8">subsp. malaccensis</strain>
    </source>
</reference>
<keyword evidence="4" id="KW-0719">Serine esterase</keyword>
<protein>
    <recommendedName>
        <fullName evidence="3">S-formylglutathione hydrolase</fullName>
        <ecNumber evidence="2">3.1.2.12</ecNumber>
    </recommendedName>
</protein>
<evidence type="ECO:0000313" key="9">
    <source>
        <dbReference type="Proteomes" id="UP000012960"/>
    </source>
</evidence>
<evidence type="ECO:0000313" key="8">
    <source>
        <dbReference type="EnsemblPlants" id="Ma05_p07860.1"/>
    </source>
</evidence>
<evidence type="ECO:0000313" key="7">
    <source>
        <dbReference type="EMBL" id="CAG1837847.1"/>
    </source>
</evidence>
<dbReference type="Proteomes" id="UP000012960">
    <property type="component" value="Unplaced"/>
</dbReference>
<organism evidence="8 9">
    <name type="scientific">Musa acuminata subsp. malaccensis</name>
    <name type="common">Wild banana</name>
    <name type="synonym">Musa malaccensis</name>
    <dbReference type="NCBI Taxonomy" id="214687"/>
    <lineage>
        <taxon>Eukaryota</taxon>
        <taxon>Viridiplantae</taxon>
        <taxon>Streptophyta</taxon>
        <taxon>Embryophyta</taxon>
        <taxon>Tracheophyta</taxon>
        <taxon>Spermatophyta</taxon>
        <taxon>Magnoliopsida</taxon>
        <taxon>Liliopsida</taxon>
        <taxon>Zingiberales</taxon>
        <taxon>Musaceae</taxon>
        <taxon>Musa</taxon>
    </lineage>
</organism>
<evidence type="ECO:0000256" key="1">
    <source>
        <dbReference type="ARBA" id="ARBA00005622"/>
    </source>
</evidence>
<dbReference type="EMBL" id="HG996470">
    <property type="protein sequence ID" value="CAG1837839.1"/>
    <property type="molecule type" value="Genomic_DNA"/>
</dbReference>
<gene>
    <name evidence="6" type="ORF">GSMUA_260160.1</name>
    <name evidence="7" type="ORF">GSMUA_260240.1</name>
</gene>